<comment type="caution">
    <text evidence="1">The sequence shown here is derived from an EMBL/GenBank/DDBJ whole genome shotgun (WGS) entry which is preliminary data.</text>
</comment>
<dbReference type="PATRIC" id="fig|1184387.3.peg.565"/>
<sequence length="141" mass="15965">MKKIILSILSLVVVLLLLSGCFILGPTIKVSGLVSDFEKYWEAENSVELAGLYTNPAIINTATKSYSQIIDAYSSRFEGRNVIHFDRTSNVDVDFNEGVTEAGVEFSVEIKWNSGPIDYRTYIWRIKNESGKWLISRSNEY</sequence>
<evidence type="ECO:0000313" key="1">
    <source>
        <dbReference type="EMBL" id="KUK81920.1"/>
    </source>
</evidence>
<dbReference type="Proteomes" id="UP000054092">
    <property type="component" value="Unassembled WGS sequence"/>
</dbReference>
<protein>
    <recommendedName>
        <fullName evidence="3">DUF4440 domain-containing protein</fullName>
    </recommendedName>
</protein>
<proteinExistence type="predicted"/>
<accession>A0A101HRX5</accession>
<organism evidence="1 2">
    <name type="scientific">Mesotoga prima</name>
    <dbReference type="NCBI Taxonomy" id="1184387"/>
    <lineage>
        <taxon>Bacteria</taxon>
        <taxon>Thermotogati</taxon>
        <taxon>Thermotogota</taxon>
        <taxon>Thermotogae</taxon>
        <taxon>Kosmotogales</taxon>
        <taxon>Kosmotogaceae</taxon>
        <taxon>Mesotoga</taxon>
    </lineage>
</organism>
<name>A0A101HRX5_9BACT</name>
<evidence type="ECO:0008006" key="3">
    <source>
        <dbReference type="Google" id="ProtNLM"/>
    </source>
</evidence>
<dbReference type="EMBL" id="LGGP01000025">
    <property type="protein sequence ID" value="KUK81920.1"/>
    <property type="molecule type" value="Genomic_DNA"/>
</dbReference>
<dbReference type="AlphaFoldDB" id="A0A101HRX5"/>
<dbReference type="PROSITE" id="PS51257">
    <property type="entry name" value="PROKAR_LIPOPROTEIN"/>
    <property type="match status" value="1"/>
</dbReference>
<evidence type="ECO:0000313" key="2">
    <source>
        <dbReference type="Proteomes" id="UP000054092"/>
    </source>
</evidence>
<reference evidence="2" key="1">
    <citation type="journal article" date="2015" name="MBio">
        <title>Genome-Resolved Metagenomic Analysis Reveals Roles for Candidate Phyla and Other Microbial Community Members in Biogeochemical Transformations in Oil Reservoirs.</title>
        <authorList>
            <person name="Hu P."/>
            <person name="Tom L."/>
            <person name="Singh A."/>
            <person name="Thomas B.C."/>
            <person name="Baker B.J."/>
            <person name="Piceno Y.M."/>
            <person name="Andersen G.L."/>
            <person name="Banfield J.F."/>
        </authorList>
    </citation>
    <scope>NUCLEOTIDE SEQUENCE [LARGE SCALE GENOMIC DNA]</scope>
</reference>
<gene>
    <name evidence="1" type="ORF">XD94_0259</name>
</gene>